<accession>V9DRY6</accession>
<feature type="compositionally biased region" description="Polar residues" evidence="1">
    <location>
        <begin position="76"/>
        <end position="86"/>
    </location>
</feature>
<keyword evidence="3" id="KW-1185">Reference proteome</keyword>
<reference evidence="2 3" key="1">
    <citation type="submission" date="2013-11" db="EMBL/GenBank/DDBJ databases">
        <title>The Genome Sequence of Phytophthora parasitica P1569.</title>
        <authorList>
            <consortium name="The Broad Institute Genomics Platform"/>
            <person name="Russ C."/>
            <person name="Tyler B."/>
            <person name="Panabieres F."/>
            <person name="Shan W."/>
            <person name="Tripathy S."/>
            <person name="Grunwald N."/>
            <person name="Machado M."/>
            <person name="Johnson C.S."/>
            <person name="Arredondo F."/>
            <person name="Hong C."/>
            <person name="Coffey M."/>
            <person name="Young S.K."/>
            <person name="Zeng Q."/>
            <person name="Gargeya S."/>
            <person name="Fitzgerald M."/>
            <person name="Abouelleil A."/>
            <person name="Alvarado L."/>
            <person name="Chapman S.B."/>
            <person name="Gainer-Dewar J."/>
            <person name="Goldberg J."/>
            <person name="Griggs A."/>
            <person name="Gujja S."/>
            <person name="Hansen M."/>
            <person name="Howarth C."/>
            <person name="Imamovic A."/>
            <person name="Ireland A."/>
            <person name="Larimer J."/>
            <person name="McCowan C."/>
            <person name="Murphy C."/>
            <person name="Pearson M."/>
            <person name="Poon T.W."/>
            <person name="Priest M."/>
            <person name="Roberts A."/>
            <person name="Saif S."/>
            <person name="Shea T."/>
            <person name="Sykes S."/>
            <person name="Wortman J."/>
            <person name="Nusbaum C."/>
            <person name="Birren B."/>
        </authorList>
    </citation>
    <scope>NUCLEOTIDE SEQUENCE [LARGE SCALE GENOMIC DNA]</scope>
    <source>
        <strain evidence="2 3">P1569</strain>
    </source>
</reference>
<gene>
    <name evidence="2" type="ORF">F443_23212</name>
</gene>
<organism evidence="2 3">
    <name type="scientific">Phytophthora nicotianae P1569</name>
    <dbReference type="NCBI Taxonomy" id="1317065"/>
    <lineage>
        <taxon>Eukaryota</taxon>
        <taxon>Sar</taxon>
        <taxon>Stramenopiles</taxon>
        <taxon>Oomycota</taxon>
        <taxon>Peronosporomycetes</taxon>
        <taxon>Peronosporales</taxon>
        <taxon>Peronosporaceae</taxon>
        <taxon>Phytophthora</taxon>
    </lineage>
</organism>
<dbReference type="OrthoDB" id="166349at2759"/>
<comment type="caution">
    <text evidence="2">The sequence shown here is derived from an EMBL/GenBank/DDBJ whole genome shotgun (WGS) entry which is preliminary data.</text>
</comment>
<evidence type="ECO:0000313" key="2">
    <source>
        <dbReference type="EMBL" id="ETI29675.1"/>
    </source>
</evidence>
<proteinExistence type="predicted"/>
<evidence type="ECO:0000313" key="3">
    <source>
        <dbReference type="Proteomes" id="UP000018721"/>
    </source>
</evidence>
<protein>
    <submittedName>
        <fullName evidence="2">Uncharacterized protein</fullName>
    </submittedName>
</protein>
<sequence length="96" mass="11008">MSETTNGVTFQVTTHEETAITERKYAKITLPRFSGVTAQDWLKWSHQFNHLCQLKEWTLDEKVVTTMRDDQGYITTERSSGSTMTKMSLKPGGSYQ</sequence>
<dbReference type="HOGENOM" id="CLU_2364256_0_0_1"/>
<evidence type="ECO:0000256" key="1">
    <source>
        <dbReference type="SAM" id="MobiDB-lite"/>
    </source>
</evidence>
<dbReference type="AlphaFoldDB" id="V9DRY6"/>
<dbReference type="Proteomes" id="UP000018721">
    <property type="component" value="Unassembled WGS sequence"/>
</dbReference>
<dbReference type="EMBL" id="ANIZ01004935">
    <property type="protein sequence ID" value="ETI29675.1"/>
    <property type="molecule type" value="Genomic_DNA"/>
</dbReference>
<name>V9DRY6_PHYNI</name>
<feature type="region of interest" description="Disordered" evidence="1">
    <location>
        <begin position="76"/>
        <end position="96"/>
    </location>
</feature>